<organism evidence="1 2">
    <name type="scientific">Tepidibacter thalassicus DSM 15285</name>
    <dbReference type="NCBI Taxonomy" id="1123350"/>
    <lineage>
        <taxon>Bacteria</taxon>
        <taxon>Bacillati</taxon>
        <taxon>Bacillota</taxon>
        <taxon>Clostridia</taxon>
        <taxon>Peptostreptococcales</taxon>
        <taxon>Peptostreptococcaceae</taxon>
        <taxon>Tepidibacter</taxon>
    </lineage>
</organism>
<accession>A0A1M5P587</accession>
<sequence>MTVGAKMKQTLANLKGVQSTLRLYSIQTQDKKAKEAYQEAMEITSEVICDLEQRIKVVEFEEPQYKGY</sequence>
<evidence type="ECO:0000313" key="2">
    <source>
        <dbReference type="Proteomes" id="UP000242520"/>
    </source>
</evidence>
<name>A0A1M5P587_9FIRM</name>
<evidence type="ECO:0000313" key="1">
    <source>
        <dbReference type="EMBL" id="SHG96885.1"/>
    </source>
</evidence>
<dbReference type="RefSeq" id="WP_072723180.1">
    <property type="nucleotide sequence ID" value="NZ_FQXH01000005.1"/>
</dbReference>
<gene>
    <name evidence="1" type="ORF">SAMN02744040_00392</name>
</gene>
<dbReference type="AlphaFoldDB" id="A0A1M5P587"/>
<proteinExistence type="predicted"/>
<dbReference type="Pfam" id="PF07870">
    <property type="entry name" value="DUF1657"/>
    <property type="match status" value="1"/>
</dbReference>
<dbReference type="InterPro" id="IPR012452">
    <property type="entry name" value="DUF1657"/>
</dbReference>
<reference evidence="2" key="1">
    <citation type="submission" date="2016-11" db="EMBL/GenBank/DDBJ databases">
        <authorList>
            <person name="Varghese N."/>
            <person name="Submissions S."/>
        </authorList>
    </citation>
    <scope>NUCLEOTIDE SEQUENCE [LARGE SCALE GENOMIC DNA]</scope>
    <source>
        <strain evidence="2">DSM 15285</strain>
    </source>
</reference>
<dbReference type="EMBL" id="FQXH01000005">
    <property type="protein sequence ID" value="SHG96885.1"/>
    <property type="molecule type" value="Genomic_DNA"/>
</dbReference>
<keyword evidence="2" id="KW-1185">Reference proteome</keyword>
<protein>
    <recommendedName>
        <fullName evidence="3">DUF1657 domain-containing protein</fullName>
    </recommendedName>
</protein>
<evidence type="ECO:0008006" key="3">
    <source>
        <dbReference type="Google" id="ProtNLM"/>
    </source>
</evidence>
<dbReference type="OrthoDB" id="1684731at2"/>
<dbReference type="STRING" id="1123350.SAMN02744040_00392"/>
<dbReference type="Proteomes" id="UP000242520">
    <property type="component" value="Unassembled WGS sequence"/>
</dbReference>